<name>A0A2P6S376_ROSCH</name>
<accession>A0A2P6S376</accession>
<dbReference type="EMBL" id="PDCK01000040">
    <property type="protein sequence ID" value="PRQ53122.1"/>
    <property type="molecule type" value="Genomic_DNA"/>
</dbReference>
<comment type="similarity">
    <text evidence="1 3">Belongs to the CMC family.</text>
</comment>
<dbReference type="InterPro" id="IPR013892">
    <property type="entry name" value="Cyt_c_biogenesis_Cmc1-like"/>
</dbReference>
<evidence type="ECO:0000256" key="3">
    <source>
        <dbReference type="RuleBase" id="RU364104"/>
    </source>
</evidence>
<dbReference type="Proteomes" id="UP000238479">
    <property type="component" value="Chromosome 2"/>
</dbReference>
<comment type="caution">
    <text evidence="4">The sequence shown here is derived from an EMBL/GenBank/DDBJ whole genome shotgun (WGS) entry which is preliminary data.</text>
</comment>
<dbReference type="GO" id="GO:0005739">
    <property type="term" value="C:mitochondrion"/>
    <property type="evidence" value="ECO:0007669"/>
    <property type="project" value="UniProtKB-SubCell"/>
</dbReference>
<evidence type="ECO:0000256" key="1">
    <source>
        <dbReference type="ARBA" id="ARBA00007347"/>
    </source>
</evidence>
<reference evidence="4 5" key="1">
    <citation type="journal article" date="2018" name="Nat. Genet.">
        <title>The Rosa genome provides new insights in the design of modern roses.</title>
        <authorList>
            <person name="Bendahmane M."/>
        </authorList>
    </citation>
    <scope>NUCLEOTIDE SEQUENCE [LARGE SCALE GENOMIC DNA]</scope>
    <source>
        <strain evidence="5">cv. Old Blush</strain>
    </source>
</reference>
<proteinExistence type="inferred from homology"/>
<gene>
    <name evidence="4" type="ORF">RchiOBHm_Chr2g0163021</name>
</gene>
<dbReference type="OMA" id="TCKYAEC"/>
<dbReference type="Gramene" id="PRQ53122">
    <property type="protein sequence ID" value="PRQ53122"/>
    <property type="gene ID" value="RchiOBHm_Chr2g0163021"/>
</dbReference>
<sequence>MGYIQESREEEALRSKMKQKAMKECKDYASKYAEWSTGRTISVVWQFLQEAKELNNCLHQL</sequence>
<keyword evidence="5" id="KW-1185">Reference proteome</keyword>
<dbReference type="STRING" id="74649.A0A2P6S376"/>
<comment type="subcellular location">
    <subcellularLocation>
        <location evidence="3">Mitochondrion</location>
    </subcellularLocation>
</comment>
<organism evidence="4 5">
    <name type="scientific">Rosa chinensis</name>
    <name type="common">China rose</name>
    <dbReference type="NCBI Taxonomy" id="74649"/>
    <lineage>
        <taxon>Eukaryota</taxon>
        <taxon>Viridiplantae</taxon>
        <taxon>Streptophyta</taxon>
        <taxon>Embryophyta</taxon>
        <taxon>Tracheophyta</taxon>
        <taxon>Spermatophyta</taxon>
        <taxon>Magnoliopsida</taxon>
        <taxon>eudicotyledons</taxon>
        <taxon>Gunneridae</taxon>
        <taxon>Pentapetalae</taxon>
        <taxon>rosids</taxon>
        <taxon>fabids</taxon>
        <taxon>Rosales</taxon>
        <taxon>Rosaceae</taxon>
        <taxon>Rosoideae</taxon>
        <taxon>Rosoideae incertae sedis</taxon>
        <taxon>Rosa</taxon>
    </lineage>
</organism>
<keyword evidence="2" id="KW-1015">Disulfide bond</keyword>
<evidence type="ECO:0000313" key="5">
    <source>
        <dbReference type="Proteomes" id="UP000238479"/>
    </source>
</evidence>
<evidence type="ECO:0000313" key="4">
    <source>
        <dbReference type="EMBL" id="PRQ53122.1"/>
    </source>
</evidence>
<protein>
    <recommendedName>
        <fullName evidence="3">COX assembly mitochondrial protein</fullName>
    </recommendedName>
</protein>
<evidence type="ECO:0000256" key="2">
    <source>
        <dbReference type="ARBA" id="ARBA00023157"/>
    </source>
</evidence>
<dbReference type="AlphaFoldDB" id="A0A2P6S376"/>
<keyword evidence="3" id="KW-0496">Mitochondrion</keyword>
<dbReference type="Pfam" id="PF08583">
    <property type="entry name" value="Cmc1"/>
    <property type="match status" value="1"/>
</dbReference>